<name>A0ABT3IHC3_9BACT</name>
<evidence type="ECO:0000313" key="1">
    <source>
        <dbReference type="EMBL" id="MCW3483356.1"/>
    </source>
</evidence>
<keyword evidence="2" id="KW-1185">Reference proteome</keyword>
<dbReference type="Proteomes" id="UP001207742">
    <property type="component" value="Unassembled WGS sequence"/>
</dbReference>
<sequence>MNYQKRMEGVKAYYPFAGWREKYYGDADDVGGVEQYCPENCERAEAIADTLIAELVAAGQEAGESEKLACVENGVAAFNELAEELKGLIEWEEQEDLCELFDRISRAAGLTPQDYGTGSIADQWRTW</sequence>
<evidence type="ECO:0000313" key="2">
    <source>
        <dbReference type="Proteomes" id="UP001207742"/>
    </source>
</evidence>
<protein>
    <submittedName>
        <fullName evidence="1">Uncharacterized protein</fullName>
    </submittedName>
</protein>
<gene>
    <name evidence="1" type="ORF">OL497_05600</name>
</gene>
<reference evidence="1 2" key="1">
    <citation type="submission" date="2022-10" db="EMBL/GenBank/DDBJ databases">
        <title>Chitinophaga nivalis PC15 sp. nov., isolated from Pyeongchang county, South Korea.</title>
        <authorList>
            <person name="Trinh H.N."/>
        </authorList>
    </citation>
    <scope>NUCLEOTIDE SEQUENCE [LARGE SCALE GENOMIC DNA]</scope>
    <source>
        <strain evidence="1 2">PC14</strain>
    </source>
</reference>
<organism evidence="1 2">
    <name type="scientific">Chitinophaga nivalis</name>
    <dbReference type="NCBI Taxonomy" id="2991709"/>
    <lineage>
        <taxon>Bacteria</taxon>
        <taxon>Pseudomonadati</taxon>
        <taxon>Bacteroidota</taxon>
        <taxon>Chitinophagia</taxon>
        <taxon>Chitinophagales</taxon>
        <taxon>Chitinophagaceae</taxon>
        <taxon>Chitinophaga</taxon>
    </lineage>
</organism>
<dbReference type="RefSeq" id="WP_264728605.1">
    <property type="nucleotide sequence ID" value="NZ_JAPDNR010000001.1"/>
</dbReference>
<comment type="caution">
    <text evidence="1">The sequence shown here is derived from an EMBL/GenBank/DDBJ whole genome shotgun (WGS) entry which is preliminary data.</text>
</comment>
<accession>A0ABT3IHC3</accession>
<dbReference type="EMBL" id="JAPDNS010000001">
    <property type="protein sequence ID" value="MCW3483356.1"/>
    <property type="molecule type" value="Genomic_DNA"/>
</dbReference>
<proteinExistence type="predicted"/>